<name>A0A238YY01_9ACTN</name>
<organism evidence="2 3">
    <name type="scientific">Actinoplanes regularis</name>
    <dbReference type="NCBI Taxonomy" id="52697"/>
    <lineage>
        <taxon>Bacteria</taxon>
        <taxon>Bacillati</taxon>
        <taxon>Actinomycetota</taxon>
        <taxon>Actinomycetes</taxon>
        <taxon>Micromonosporales</taxon>
        <taxon>Micromonosporaceae</taxon>
        <taxon>Actinoplanes</taxon>
    </lineage>
</organism>
<dbReference type="Gene3D" id="1.10.540.10">
    <property type="entry name" value="Acyl-CoA dehydrogenase/oxidase, N-terminal domain"/>
    <property type="match status" value="1"/>
</dbReference>
<dbReference type="InterPro" id="IPR037069">
    <property type="entry name" value="AcylCoA_DH/ox_N_sf"/>
</dbReference>
<dbReference type="RefSeq" id="WP_089293939.1">
    <property type="nucleotide sequence ID" value="NZ_BOMU01000035.1"/>
</dbReference>
<dbReference type="PANTHER" id="PTHR43884:SF12">
    <property type="entry name" value="ISOVALERYL-COA DEHYDROGENASE, MITOCHONDRIAL-RELATED"/>
    <property type="match status" value="1"/>
</dbReference>
<evidence type="ECO:0000313" key="2">
    <source>
        <dbReference type="EMBL" id="SNR75588.1"/>
    </source>
</evidence>
<proteinExistence type="predicted"/>
<dbReference type="EMBL" id="FZNR01000005">
    <property type="protein sequence ID" value="SNR75588.1"/>
    <property type="molecule type" value="Genomic_DNA"/>
</dbReference>
<keyword evidence="3" id="KW-1185">Reference proteome</keyword>
<dbReference type="GO" id="GO:0003995">
    <property type="term" value="F:acyl-CoA dehydrogenase activity"/>
    <property type="evidence" value="ECO:0007669"/>
    <property type="project" value="TreeGrafter"/>
</dbReference>
<dbReference type="Pfam" id="PF02771">
    <property type="entry name" value="Acyl-CoA_dh_N"/>
    <property type="match status" value="1"/>
</dbReference>
<feature type="domain" description="Acyl-CoA dehydrogenase/oxidase N-terminal" evidence="1">
    <location>
        <begin position="3"/>
        <end position="92"/>
    </location>
</feature>
<reference evidence="2 3" key="1">
    <citation type="submission" date="2017-06" db="EMBL/GenBank/DDBJ databases">
        <authorList>
            <person name="Kim H.J."/>
            <person name="Triplett B.A."/>
        </authorList>
    </citation>
    <scope>NUCLEOTIDE SEQUENCE [LARGE SCALE GENOMIC DNA]</scope>
    <source>
        <strain evidence="2 3">DSM 43151</strain>
    </source>
</reference>
<evidence type="ECO:0000259" key="1">
    <source>
        <dbReference type="Pfam" id="PF02771"/>
    </source>
</evidence>
<dbReference type="AlphaFoldDB" id="A0A238YY01"/>
<dbReference type="InterPro" id="IPR013786">
    <property type="entry name" value="AcylCoA_DH/ox_N"/>
</dbReference>
<sequence length="350" mass="37537">MDLVQKVRDYAERELRPAALRTDREGVTARRIAELRDLGLLNHRSPTEYGGLAVDSATDRQIHEIIAGGCLNTWLVWAQHAVLAGRLVGLAGSGLPLPGLGRRVLTGEALLGAGVSDVRSFPRRYIEAIRTDDGWIFDGTISWVSGWGLHTALAVSAVEKDTETVVTALVEPGAGLRVGAPLDLAAVTGSRTERVILDRIPIPDRHVISRQSLEQTRFDDLATASDARAHHFGLAATVLRELAETPDPLVQAVATTWEPRVARLRETAYALADEAAAAGGGRHRLEERLAAKTASGEALATLTRALVVARAGRGLAGDDTAQLHARSALFVLVQGQSPDVRRTQLAELAR</sequence>
<dbReference type="Proteomes" id="UP000198415">
    <property type="component" value="Unassembled WGS sequence"/>
</dbReference>
<gene>
    <name evidence="2" type="ORF">SAMN06264365_105246</name>
</gene>
<dbReference type="InterPro" id="IPR009100">
    <property type="entry name" value="AcylCoA_DH/oxidase_NM_dom_sf"/>
</dbReference>
<dbReference type="Gene3D" id="2.40.110.10">
    <property type="entry name" value="Butyryl-CoA Dehydrogenase, subunit A, domain 2"/>
    <property type="match status" value="1"/>
</dbReference>
<dbReference type="InterPro" id="IPR046373">
    <property type="entry name" value="Acyl-CoA_Oxase/DH_mid-dom_sf"/>
</dbReference>
<protein>
    <submittedName>
        <fullName evidence="2">Acyl-CoA dehydrogenase</fullName>
    </submittedName>
</protein>
<evidence type="ECO:0000313" key="3">
    <source>
        <dbReference type="Proteomes" id="UP000198415"/>
    </source>
</evidence>
<dbReference type="SUPFAM" id="SSF56645">
    <property type="entry name" value="Acyl-CoA dehydrogenase NM domain-like"/>
    <property type="match status" value="1"/>
</dbReference>
<dbReference type="GO" id="GO:0050660">
    <property type="term" value="F:flavin adenine dinucleotide binding"/>
    <property type="evidence" value="ECO:0007669"/>
    <property type="project" value="InterPro"/>
</dbReference>
<dbReference type="OrthoDB" id="3536625at2"/>
<dbReference type="PANTHER" id="PTHR43884">
    <property type="entry name" value="ACYL-COA DEHYDROGENASE"/>
    <property type="match status" value="1"/>
</dbReference>
<accession>A0A238YY01</accession>